<evidence type="ECO:0000256" key="1">
    <source>
        <dbReference type="ARBA" id="ARBA00023125"/>
    </source>
</evidence>
<dbReference type="Gene3D" id="1.10.1660.10">
    <property type="match status" value="1"/>
</dbReference>
<protein>
    <submittedName>
        <fullName evidence="3">MerR family transcriptional regulator</fullName>
    </submittedName>
</protein>
<keyword evidence="1" id="KW-0238">DNA-binding</keyword>
<dbReference type="SMART" id="SM00422">
    <property type="entry name" value="HTH_MERR"/>
    <property type="match status" value="1"/>
</dbReference>
<dbReference type="PANTHER" id="PTHR30204:SF92">
    <property type="entry name" value="HTH-TYPE TRANSCRIPTIONAL REGULATOR ZNTR"/>
    <property type="match status" value="1"/>
</dbReference>
<dbReference type="InterPro" id="IPR000551">
    <property type="entry name" value="MerR-type_HTH_dom"/>
</dbReference>
<gene>
    <name evidence="3" type="ORF">D3P05_13490</name>
</gene>
<dbReference type="GO" id="GO:0003700">
    <property type="term" value="F:DNA-binding transcription factor activity"/>
    <property type="evidence" value="ECO:0007669"/>
    <property type="project" value="InterPro"/>
</dbReference>
<dbReference type="GO" id="GO:0003677">
    <property type="term" value="F:DNA binding"/>
    <property type="evidence" value="ECO:0007669"/>
    <property type="project" value="UniProtKB-KW"/>
</dbReference>
<evidence type="ECO:0000313" key="4">
    <source>
        <dbReference type="Proteomes" id="UP000283587"/>
    </source>
</evidence>
<dbReference type="InterPro" id="IPR047057">
    <property type="entry name" value="MerR_fam"/>
</dbReference>
<dbReference type="Pfam" id="PF13411">
    <property type="entry name" value="MerR_1"/>
    <property type="match status" value="1"/>
</dbReference>
<feature type="domain" description="HTH merR-type" evidence="2">
    <location>
        <begin position="10"/>
        <end position="79"/>
    </location>
</feature>
<dbReference type="Proteomes" id="UP000283587">
    <property type="component" value="Unassembled WGS sequence"/>
</dbReference>
<dbReference type="PANTHER" id="PTHR30204">
    <property type="entry name" value="REDOX-CYCLING DRUG-SENSING TRANSCRIPTIONAL ACTIVATOR SOXR"/>
    <property type="match status" value="1"/>
</dbReference>
<accession>A0A419A5B3</accession>
<dbReference type="InterPro" id="IPR009061">
    <property type="entry name" value="DNA-bd_dom_put_sf"/>
</dbReference>
<dbReference type="AlphaFoldDB" id="A0A419A5B3"/>
<reference evidence="4" key="1">
    <citation type="submission" date="2018-09" db="EMBL/GenBank/DDBJ databases">
        <title>Paracoccus onubensis nov. sp. a moderate halophilic bacterium isolated from Gruta de las Maravillas (Aracena, Spain).</title>
        <authorList>
            <person name="Jurado V."/>
            <person name="Gutierrez-Patricio S."/>
            <person name="Gonzalez-Pimentel J.L."/>
            <person name="Miller A.Z."/>
            <person name="Laiz L."/>
            <person name="Saiz-Jimenez C."/>
        </authorList>
    </citation>
    <scope>NUCLEOTIDE SEQUENCE [LARGE SCALE GENOMIC DNA]</scope>
    <source>
        <strain evidence="4">DSM 26381</strain>
    </source>
</reference>
<sequence length="154" mass="16766">MQHETVKAGRLSIGELAERTGCSVPTIRFYEEIGLVPKAARTGGGRRIYAESDAKLLTFIRRCRDFGFPVEQVRDLVALSTSRDRNCFEARDLAGSHLASLRQKIAEMRKLERSLEEFVARCEIECAGGPAAECVILGDLGDAGQECGAGEACS</sequence>
<keyword evidence="4" id="KW-1185">Reference proteome</keyword>
<dbReference type="PROSITE" id="PS50937">
    <property type="entry name" value="HTH_MERR_2"/>
    <property type="match status" value="1"/>
</dbReference>
<evidence type="ECO:0000259" key="2">
    <source>
        <dbReference type="PROSITE" id="PS50937"/>
    </source>
</evidence>
<dbReference type="SUPFAM" id="SSF46955">
    <property type="entry name" value="Putative DNA-binding domain"/>
    <property type="match status" value="1"/>
</dbReference>
<dbReference type="EMBL" id="QZEW01000055">
    <property type="protein sequence ID" value="RJL11099.1"/>
    <property type="molecule type" value="Genomic_DNA"/>
</dbReference>
<dbReference type="CDD" id="cd04785">
    <property type="entry name" value="HTH_CadR-PbrR-like"/>
    <property type="match status" value="1"/>
</dbReference>
<dbReference type="PROSITE" id="PS00552">
    <property type="entry name" value="HTH_MERR_1"/>
    <property type="match status" value="1"/>
</dbReference>
<name>A0A419A5B3_9RHOB</name>
<organism evidence="3 4">
    <name type="scientific">Paracoccus siganidrum</name>
    <dbReference type="NCBI Taxonomy" id="1276757"/>
    <lineage>
        <taxon>Bacteria</taxon>
        <taxon>Pseudomonadati</taxon>
        <taxon>Pseudomonadota</taxon>
        <taxon>Alphaproteobacteria</taxon>
        <taxon>Rhodobacterales</taxon>
        <taxon>Paracoccaceae</taxon>
        <taxon>Paracoccus</taxon>
    </lineage>
</organism>
<evidence type="ECO:0000313" key="3">
    <source>
        <dbReference type="EMBL" id="RJL11099.1"/>
    </source>
</evidence>
<comment type="caution">
    <text evidence="3">The sequence shown here is derived from an EMBL/GenBank/DDBJ whole genome shotgun (WGS) entry which is preliminary data.</text>
</comment>
<dbReference type="OrthoDB" id="9802944at2"/>
<dbReference type="PRINTS" id="PR00040">
    <property type="entry name" value="HTHMERR"/>
</dbReference>
<proteinExistence type="predicted"/>
<dbReference type="RefSeq" id="WP_119898679.1">
    <property type="nucleotide sequence ID" value="NZ_QNRC01000030.1"/>
</dbReference>